<dbReference type="PROSITE" id="PS00211">
    <property type="entry name" value="ABC_TRANSPORTER_1"/>
    <property type="match status" value="1"/>
</dbReference>
<dbReference type="PROSITE" id="PS50893">
    <property type="entry name" value="ABC_TRANSPORTER_2"/>
    <property type="match status" value="1"/>
</dbReference>
<dbReference type="InterPro" id="IPR003439">
    <property type="entry name" value="ABC_transporter-like_ATP-bd"/>
</dbReference>
<keyword evidence="6" id="KW-0547">Nucleotide-binding</keyword>
<dbReference type="Pfam" id="PF00005">
    <property type="entry name" value="ABC_tran"/>
    <property type="match status" value="1"/>
</dbReference>
<accession>A0A0B6RWC2</accession>
<evidence type="ECO:0000256" key="4">
    <source>
        <dbReference type="ARBA" id="ARBA00022519"/>
    </source>
</evidence>
<evidence type="ECO:0000256" key="6">
    <source>
        <dbReference type="ARBA" id="ARBA00022741"/>
    </source>
</evidence>
<feature type="transmembrane region" description="Helical" evidence="11">
    <location>
        <begin position="322"/>
        <end position="340"/>
    </location>
</feature>
<feature type="transmembrane region" description="Helical" evidence="11">
    <location>
        <begin position="199"/>
        <end position="218"/>
    </location>
</feature>
<dbReference type="GO" id="GO:0005524">
    <property type="term" value="F:ATP binding"/>
    <property type="evidence" value="ECO:0007669"/>
    <property type="project" value="UniProtKB-KW"/>
</dbReference>
<keyword evidence="15" id="KW-1185">Reference proteome</keyword>
<dbReference type="SUPFAM" id="SSF90123">
    <property type="entry name" value="ABC transporter transmembrane region"/>
    <property type="match status" value="1"/>
</dbReference>
<dbReference type="PANTHER" id="PTHR24221">
    <property type="entry name" value="ATP-BINDING CASSETTE SUB-FAMILY B"/>
    <property type="match status" value="1"/>
</dbReference>
<dbReference type="EMBL" id="CP002580">
    <property type="protein sequence ID" value="AJK47703.1"/>
    <property type="molecule type" value="Genomic_DNA"/>
</dbReference>
<protein>
    <submittedName>
        <fullName evidence="14">ABC transporter-like protein</fullName>
    </submittedName>
</protein>
<dbReference type="PROSITE" id="PS50929">
    <property type="entry name" value="ABC_TM1F"/>
    <property type="match status" value="1"/>
</dbReference>
<evidence type="ECO:0000256" key="1">
    <source>
        <dbReference type="ARBA" id="ARBA00004651"/>
    </source>
</evidence>
<proteinExistence type="predicted"/>
<dbReference type="Gene3D" id="3.40.50.300">
    <property type="entry name" value="P-loop containing nucleotide triphosphate hydrolases"/>
    <property type="match status" value="1"/>
</dbReference>
<keyword evidence="8 11" id="KW-1133">Transmembrane helix</keyword>
<feature type="domain" description="ABC transporter" evidence="12">
    <location>
        <begin position="376"/>
        <end position="613"/>
    </location>
</feature>
<dbReference type="CDD" id="cd18582">
    <property type="entry name" value="ABC_6TM_ATM1_ABCB7"/>
    <property type="match status" value="1"/>
</dbReference>
<dbReference type="PANTHER" id="PTHR24221:SF402">
    <property type="entry name" value="IRON-SULFUR CLUSTERS TRANSPORTER ABCB7, MITOCHONDRIAL"/>
    <property type="match status" value="1"/>
</dbReference>
<evidence type="ECO:0000259" key="12">
    <source>
        <dbReference type="PROSITE" id="PS50893"/>
    </source>
</evidence>
<evidence type="ECO:0000256" key="8">
    <source>
        <dbReference type="ARBA" id="ARBA00022989"/>
    </source>
</evidence>
<evidence type="ECO:0000259" key="13">
    <source>
        <dbReference type="PROSITE" id="PS50929"/>
    </source>
</evidence>
<dbReference type="InterPro" id="IPR017871">
    <property type="entry name" value="ABC_transporter-like_CS"/>
</dbReference>
<dbReference type="InterPro" id="IPR039421">
    <property type="entry name" value="Type_1_exporter"/>
</dbReference>
<dbReference type="HOGENOM" id="CLU_000604_84_3_4"/>
<name>A0A0B6RWC2_BURPL</name>
<dbReference type="SUPFAM" id="SSF52540">
    <property type="entry name" value="P-loop containing nucleoside triphosphate hydrolases"/>
    <property type="match status" value="1"/>
</dbReference>
<evidence type="ECO:0000313" key="15">
    <source>
        <dbReference type="Proteomes" id="UP000031838"/>
    </source>
</evidence>
<evidence type="ECO:0000256" key="3">
    <source>
        <dbReference type="ARBA" id="ARBA00022475"/>
    </source>
</evidence>
<dbReference type="Proteomes" id="UP000031838">
    <property type="component" value="Chromosome 1"/>
</dbReference>
<dbReference type="AlphaFoldDB" id="A0A0B6RWC2"/>
<dbReference type="GO" id="GO:0005886">
    <property type="term" value="C:plasma membrane"/>
    <property type="evidence" value="ECO:0007669"/>
    <property type="project" value="UniProtKB-SubCell"/>
</dbReference>
<keyword evidence="2" id="KW-0813">Transport</keyword>
<sequence>MRSIPMRRFPASSESAPAASGPRNDWQTIRSLLPYLTTYKGRVVLALTCLIGAKFANLGVPIVMKRIVDGLSSVQHLQALGRAEQSAPLVLAGGIGLLVVAYAVVRLSTSMFTELREILFAKVTESAVRQLALQVFRHLHGLSLRFHLDRQTGGMSRDIERGTRGIQQLISYSLYSILPTLIEVGLVLGFFVVKYDASYALITLAALAAYVVFTIKVTEWRTHFRRTMNELDSRANSRAVDSLINYETVKYFGNEDWEARRYDENLLRYRQAAIRSQRSLSLLNFGQQAIIGVGLVFILWRATQGVLAGRLTLGDLVLINTFMLQLYIPLNFLGIVYRELKQSLTDMDRMFALLGAPQEVADLPGAPALAVRGAQVRFAHVDFAYEPARQILHDVDFTIEAGTTTAVVGHSGSGKSTLSRLLFRFYDLDRAAGGAITIDGQDLRDVSQASLRAAIGIVPQDTVLFNDTIHYNIAYGRPSATRDEVIAAARAAHIHAFVESLPNGYDTTVGERGLKLSGGEKQRVAIARTILKNPPILVFDEATSALDSRSERAIQHELEQIARHRTTLVIAHRLSTVVHAAQIIVMDHGRIVERGTHEALVRAGGHYAQMWALQQRAATVGGGDEVGAGEAARGAATGAAAQT</sequence>
<organism evidence="14 15">
    <name type="scientific">Burkholderia plantarii</name>
    <dbReference type="NCBI Taxonomy" id="41899"/>
    <lineage>
        <taxon>Bacteria</taxon>
        <taxon>Pseudomonadati</taxon>
        <taxon>Pseudomonadota</taxon>
        <taxon>Betaproteobacteria</taxon>
        <taxon>Burkholderiales</taxon>
        <taxon>Burkholderiaceae</taxon>
        <taxon>Burkholderia</taxon>
    </lineage>
</organism>
<evidence type="ECO:0000256" key="2">
    <source>
        <dbReference type="ARBA" id="ARBA00022448"/>
    </source>
</evidence>
<keyword evidence="5 11" id="KW-0812">Transmembrane</keyword>
<keyword evidence="4" id="KW-0997">Cell inner membrane</keyword>
<feature type="transmembrane region" description="Helical" evidence="11">
    <location>
        <begin position="87"/>
        <end position="105"/>
    </location>
</feature>
<dbReference type="InterPro" id="IPR011527">
    <property type="entry name" value="ABC1_TM_dom"/>
</dbReference>
<evidence type="ECO:0000256" key="5">
    <source>
        <dbReference type="ARBA" id="ARBA00022692"/>
    </source>
</evidence>
<feature type="compositionally biased region" description="Low complexity" evidence="10">
    <location>
        <begin position="10"/>
        <end position="20"/>
    </location>
</feature>
<reference evidence="14 15" key="2">
    <citation type="journal article" date="2016" name="Appl. Microbiol. Biotechnol.">
        <title>Mutations improving production and secretion of extracellular lipase by Burkholderia glumae PG1.</title>
        <authorList>
            <person name="Knapp A."/>
            <person name="Voget S."/>
            <person name="Gao R."/>
            <person name="Zaburannyi N."/>
            <person name="Krysciak D."/>
            <person name="Breuer M."/>
            <person name="Hauer B."/>
            <person name="Streit W.R."/>
            <person name="Muller R."/>
            <person name="Daniel R."/>
            <person name="Jaeger K.E."/>
        </authorList>
    </citation>
    <scope>NUCLEOTIDE SEQUENCE [LARGE SCALE GENOMIC DNA]</scope>
    <source>
        <strain evidence="14 15">PG1</strain>
    </source>
</reference>
<comment type="subcellular location">
    <subcellularLocation>
        <location evidence="1">Cell membrane</location>
        <topology evidence="1">Multi-pass membrane protein</topology>
    </subcellularLocation>
</comment>
<evidence type="ECO:0000256" key="9">
    <source>
        <dbReference type="ARBA" id="ARBA00023136"/>
    </source>
</evidence>
<feature type="transmembrane region" description="Helical" evidence="11">
    <location>
        <begin position="169"/>
        <end position="193"/>
    </location>
</feature>
<dbReference type="Pfam" id="PF00664">
    <property type="entry name" value="ABC_membrane"/>
    <property type="match status" value="1"/>
</dbReference>
<feature type="domain" description="ABC transmembrane type-1" evidence="13">
    <location>
        <begin position="44"/>
        <end position="342"/>
    </location>
</feature>
<dbReference type="GO" id="GO:0006879">
    <property type="term" value="P:intracellular iron ion homeostasis"/>
    <property type="evidence" value="ECO:0007669"/>
    <property type="project" value="TreeGrafter"/>
</dbReference>
<evidence type="ECO:0000256" key="11">
    <source>
        <dbReference type="SAM" id="Phobius"/>
    </source>
</evidence>
<dbReference type="GO" id="GO:0016887">
    <property type="term" value="F:ATP hydrolysis activity"/>
    <property type="evidence" value="ECO:0007669"/>
    <property type="project" value="InterPro"/>
</dbReference>
<dbReference type="InterPro" id="IPR027417">
    <property type="entry name" value="P-loop_NTPase"/>
</dbReference>
<dbReference type="FunFam" id="3.40.50.300:FF:000186">
    <property type="entry name" value="ATP-binding cassette sub-family B member 7, mitochondrial"/>
    <property type="match status" value="1"/>
</dbReference>
<reference evidence="15" key="1">
    <citation type="submission" date="2011-03" db="EMBL/GenBank/DDBJ databases">
        <authorList>
            <person name="Voget S."/>
            <person name="Streit W.R."/>
            <person name="Jaeger K.E."/>
            <person name="Daniel R."/>
        </authorList>
    </citation>
    <scope>NUCLEOTIDE SEQUENCE [LARGE SCALE GENOMIC DNA]</scope>
    <source>
        <strain evidence="15">PG1</strain>
    </source>
</reference>
<keyword evidence="9 11" id="KW-0472">Membrane</keyword>
<feature type="region of interest" description="Disordered" evidence="10">
    <location>
        <begin position="1"/>
        <end position="23"/>
    </location>
</feature>
<dbReference type="InterPro" id="IPR036640">
    <property type="entry name" value="ABC1_TM_sf"/>
</dbReference>
<evidence type="ECO:0000256" key="7">
    <source>
        <dbReference type="ARBA" id="ARBA00022840"/>
    </source>
</evidence>
<keyword evidence="3" id="KW-1003">Cell membrane</keyword>
<dbReference type="SMART" id="SM00382">
    <property type="entry name" value="AAA"/>
    <property type="match status" value="1"/>
</dbReference>
<evidence type="ECO:0000256" key="10">
    <source>
        <dbReference type="SAM" id="MobiDB-lite"/>
    </source>
</evidence>
<keyword evidence="7" id="KW-0067">ATP-binding</keyword>
<feature type="transmembrane region" description="Helical" evidence="11">
    <location>
        <begin position="280"/>
        <end position="302"/>
    </location>
</feature>
<feature type="transmembrane region" description="Helical" evidence="11">
    <location>
        <begin position="43"/>
        <end position="64"/>
    </location>
</feature>
<dbReference type="Gene3D" id="1.20.1560.10">
    <property type="entry name" value="ABC transporter type 1, transmembrane domain"/>
    <property type="match status" value="1"/>
</dbReference>
<dbReference type="InterPro" id="IPR003593">
    <property type="entry name" value="AAA+_ATPase"/>
</dbReference>
<dbReference type="KEGG" id="bgp:BGL_1c32280"/>
<gene>
    <name evidence="14" type="ORF">BGL_1c32280</name>
</gene>
<evidence type="ECO:0000313" key="14">
    <source>
        <dbReference type="EMBL" id="AJK47703.1"/>
    </source>
</evidence>
<dbReference type="GO" id="GO:0140359">
    <property type="term" value="F:ABC-type transporter activity"/>
    <property type="evidence" value="ECO:0007669"/>
    <property type="project" value="InterPro"/>
</dbReference>